<dbReference type="Proteomes" id="UP000320338">
    <property type="component" value="Unassembled WGS sequence"/>
</dbReference>
<dbReference type="AlphaFoldDB" id="A0A4Y3WT10"/>
<feature type="transmembrane region" description="Helical" evidence="1">
    <location>
        <begin position="37"/>
        <end position="55"/>
    </location>
</feature>
<dbReference type="RefSeq" id="WP_141281111.1">
    <property type="nucleotide sequence ID" value="NZ_BAAARZ010000092.1"/>
</dbReference>
<keyword evidence="1" id="KW-1133">Transmembrane helix</keyword>
<feature type="transmembrane region" description="Helical" evidence="1">
    <location>
        <begin position="75"/>
        <end position="94"/>
    </location>
</feature>
<keyword evidence="1" id="KW-0472">Membrane</keyword>
<organism evidence="2 3">
    <name type="scientific">Pseudonocardia hydrocarbonoxydans</name>
    <dbReference type="NCBI Taxonomy" id="76726"/>
    <lineage>
        <taxon>Bacteria</taxon>
        <taxon>Bacillati</taxon>
        <taxon>Actinomycetota</taxon>
        <taxon>Actinomycetes</taxon>
        <taxon>Pseudonocardiales</taxon>
        <taxon>Pseudonocardiaceae</taxon>
        <taxon>Pseudonocardia</taxon>
    </lineage>
</organism>
<protein>
    <recommendedName>
        <fullName evidence="4">ABC transporter permease</fullName>
    </recommendedName>
</protein>
<evidence type="ECO:0008006" key="4">
    <source>
        <dbReference type="Google" id="ProtNLM"/>
    </source>
</evidence>
<comment type="caution">
    <text evidence="2">The sequence shown here is derived from an EMBL/GenBank/DDBJ whole genome shotgun (WGS) entry which is preliminary data.</text>
</comment>
<reference evidence="2 3" key="1">
    <citation type="submission" date="2019-06" db="EMBL/GenBank/DDBJ databases">
        <title>Whole genome shotgun sequence of Pseudonocardia hydrocarbonoxydans NBRC 14498.</title>
        <authorList>
            <person name="Hosoyama A."/>
            <person name="Uohara A."/>
            <person name="Ohji S."/>
            <person name="Ichikawa N."/>
        </authorList>
    </citation>
    <scope>NUCLEOTIDE SEQUENCE [LARGE SCALE GENOMIC DNA]</scope>
    <source>
        <strain evidence="2 3">NBRC 14498</strain>
    </source>
</reference>
<dbReference type="EMBL" id="BJNG01000038">
    <property type="protein sequence ID" value="GEC22017.1"/>
    <property type="molecule type" value="Genomic_DNA"/>
</dbReference>
<feature type="transmembrane region" description="Helical" evidence="1">
    <location>
        <begin position="115"/>
        <end position="138"/>
    </location>
</feature>
<gene>
    <name evidence="2" type="ORF">PHY01_43000</name>
</gene>
<feature type="transmembrane region" description="Helical" evidence="1">
    <location>
        <begin position="158"/>
        <end position="180"/>
    </location>
</feature>
<keyword evidence="3" id="KW-1185">Reference proteome</keyword>
<evidence type="ECO:0000313" key="3">
    <source>
        <dbReference type="Proteomes" id="UP000320338"/>
    </source>
</evidence>
<name>A0A4Y3WT10_9PSEU</name>
<evidence type="ECO:0000256" key="1">
    <source>
        <dbReference type="SAM" id="Phobius"/>
    </source>
</evidence>
<sequence>MSGGTVRYRAGTTGGGWGRVLRMEAAKFVATPSYRRLLAVTAALMVLLGCGYAWLSTAGGIGGAPLAGTDLHASFLAVNIARLVVVPLGVLVVADEFASGQILLSLRLCPGRTTLLLAKAAVLAGAVAVVGLGGGAVLVAVDLAASGPGPGVAECLRLLLAGAAQPALVAVFALGVAAVLRSAAGAVSGVLAVFLVLPLFAAVLPGVAMWLPHTAANGMLDADGAGAALLLAAWAVAALALGAAALQVRRP</sequence>
<evidence type="ECO:0000313" key="2">
    <source>
        <dbReference type="EMBL" id="GEC22017.1"/>
    </source>
</evidence>
<feature type="transmembrane region" description="Helical" evidence="1">
    <location>
        <begin position="187"/>
        <end position="212"/>
    </location>
</feature>
<proteinExistence type="predicted"/>
<feature type="transmembrane region" description="Helical" evidence="1">
    <location>
        <begin position="224"/>
        <end position="246"/>
    </location>
</feature>
<keyword evidence="1" id="KW-0812">Transmembrane</keyword>
<accession>A0A4Y3WT10</accession>